<organism evidence="1 2">
    <name type="scientific">Bacteroides intestinalis</name>
    <dbReference type="NCBI Taxonomy" id="329854"/>
    <lineage>
        <taxon>Bacteria</taxon>
        <taxon>Pseudomonadati</taxon>
        <taxon>Bacteroidota</taxon>
        <taxon>Bacteroidia</taxon>
        <taxon>Bacteroidales</taxon>
        <taxon>Bacteroidaceae</taxon>
        <taxon>Bacteroides</taxon>
    </lineage>
</organism>
<name>A0A414L8V5_9BACE</name>
<dbReference type="AlphaFoldDB" id="A0A414L8V5"/>
<evidence type="ECO:0000313" key="1">
    <source>
        <dbReference type="EMBL" id="RHE91031.1"/>
    </source>
</evidence>
<dbReference type="EMBL" id="QSKV01000008">
    <property type="protein sequence ID" value="RHE91031.1"/>
    <property type="molecule type" value="Genomic_DNA"/>
</dbReference>
<evidence type="ECO:0000313" key="2">
    <source>
        <dbReference type="Proteomes" id="UP000285650"/>
    </source>
</evidence>
<protein>
    <submittedName>
        <fullName evidence="1">Uncharacterized protein</fullName>
    </submittedName>
</protein>
<proteinExistence type="predicted"/>
<gene>
    <name evidence="1" type="ORF">DW712_13040</name>
</gene>
<comment type="caution">
    <text evidence="1">The sequence shown here is derived from an EMBL/GenBank/DDBJ whole genome shotgun (WGS) entry which is preliminary data.</text>
</comment>
<sequence>MPELCHSLGTALPSLWQDYAMPMAQLCQNDGKIWQKLQSIEHTQGVSEESLSSALSPLPKLLSE</sequence>
<accession>A0A414L8V5</accession>
<dbReference type="Proteomes" id="UP000285650">
    <property type="component" value="Unassembled WGS sequence"/>
</dbReference>
<reference evidence="1 2" key="1">
    <citation type="submission" date="2018-08" db="EMBL/GenBank/DDBJ databases">
        <title>A genome reference for cultivated species of the human gut microbiota.</title>
        <authorList>
            <person name="Zou Y."/>
            <person name="Xue W."/>
            <person name="Luo G."/>
        </authorList>
    </citation>
    <scope>NUCLEOTIDE SEQUENCE [LARGE SCALE GENOMIC DNA]</scope>
    <source>
        <strain evidence="1 2">AM27-17</strain>
    </source>
</reference>